<dbReference type="GO" id="GO:0005834">
    <property type="term" value="C:heterotrimeric G-protein complex"/>
    <property type="evidence" value="ECO:0007669"/>
    <property type="project" value="TreeGrafter"/>
</dbReference>
<evidence type="ECO:0000256" key="6">
    <source>
        <dbReference type="SAM" id="Coils"/>
    </source>
</evidence>
<dbReference type="PANTHER" id="PTHR10218:SF302">
    <property type="entry name" value="GUANINE NUCLEOTIDE-BINDING PROTEIN ALPHA-5 SUBUNIT"/>
    <property type="match status" value="1"/>
</dbReference>
<dbReference type="Proteomes" id="UP000023152">
    <property type="component" value="Unassembled WGS sequence"/>
</dbReference>
<dbReference type="Gene3D" id="3.40.50.300">
    <property type="entry name" value="P-loop containing nucleotide triphosphate hydrolases"/>
    <property type="match status" value="1"/>
</dbReference>
<sequence length="119" mass="14006">MGICACKREELRIENEIENKKEQENQKEQETKERELDMIIRDWMLDEQIQDSRVKRLLLLGAGSSGKSTLFKQLKCINSTKEDQIFEEKEYLEARAAIRRNCLSGILLLLKKSQEFVDQ</sequence>
<dbReference type="AlphaFoldDB" id="X6N8D6"/>
<dbReference type="GO" id="GO:0005525">
    <property type="term" value="F:GTP binding"/>
    <property type="evidence" value="ECO:0007669"/>
    <property type="project" value="UniProtKB-KW"/>
</dbReference>
<evidence type="ECO:0000313" key="7">
    <source>
        <dbReference type="EMBL" id="ETO22004.1"/>
    </source>
</evidence>
<comment type="caution">
    <text evidence="7">The sequence shown here is derived from an EMBL/GenBank/DDBJ whole genome shotgun (WGS) entry which is preliminary data.</text>
</comment>
<evidence type="ECO:0000256" key="1">
    <source>
        <dbReference type="ARBA" id="ARBA00022723"/>
    </source>
</evidence>
<keyword evidence="4" id="KW-0807">Transducer</keyword>
<evidence type="ECO:0000313" key="8">
    <source>
        <dbReference type="Proteomes" id="UP000023152"/>
    </source>
</evidence>
<feature type="coiled-coil region" evidence="6">
    <location>
        <begin position="6"/>
        <end position="34"/>
    </location>
</feature>
<dbReference type="InterPro" id="IPR011025">
    <property type="entry name" value="GproteinA_insert"/>
</dbReference>
<reference evidence="7 8" key="1">
    <citation type="journal article" date="2013" name="Curr. Biol.">
        <title>The Genome of the Foraminiferan Reticulomyxa filosa.</title>
        <authorList>
            <person name="Glockner G."/>
            <person name="Hulsmann N."/>
            <person name="Schleicher M."/>
            <person name="Noegel A.A."/>
            <person name="Eichinger L."/>
            <person name="Gallinger C."/>
            <person name="Pawlowski J."/>
            <person name="Sierra R."/>
            <person name="Euteneuer U."/>
            <person name="Pillet L."/>
            <person name="Moustafa A."/>
            <person name="Platzer M."/>
            <person name="Groth M."/>
            <person name="Szafranski K."/>
            <person name="Schliwa M."/>
        </authorList>
    </citation>
    <scope>NUCLEOTIDE SEQUENCE [LARGE SCALE GENOMIC DNA]</scope>
</reference>
<keyword evidence="1 5" id="KW-0479">Metal-binding</keyword>
<evidence type="ECO:0000256" key="4">
    <source>
        <dbReference type="ARBA" id="ARBA00023224"/>
    </source>
</evidence>
<name>X6N8D6_RETFI</name>
<evidence type="ECO:0000256" key="3">
    <source>
        <dbReference type="ARBA" id="ARBA00023134"/>
    </source>
</evidence>
<proteinExistence type="predicted"/>
<dbReference type="GO" id="GO:0031683">
    <property type="term" value="F:G-protein beta/gamma-subunit complex binding"/>
    <property type="evidence" value="ECO:0007669"/>
    <property type="project" value="InterPro"/>
</dbReference>
<keyword evidence="8" id="KW-1185">Reference proteome</keyword>
<dbReference type="Gene3D" id="1.10.400.10">
    <property type="entry name" value="GI Alpha 1, domain 2-like"/>
    <property type="match status" value="1"/>
</dbReference>
<evidence type="ECO:0000256" key="5">
    <source>
        <dbReference type="PIRSR" id="PIRSR601019-2"/>
    </source>
</evidence>
<dbReference type="GO" id="GO:0003924">
    <property type="term" value="F:GTPase activity"/>
    <property type="evidence" value="ECO:0007669"/>
    <property type="project" value="InterPro"/>
</dbReference>
<feature type="binding site" evidence="5">
    <location>
        <position position="68"/>
    </location>
    <ligand>
        <name>Mg(2+)</name>
        <dbReference type="ChEBI" id="CHEBI:18420"/>
    </ligand>
</feature>
<accession>X6N8D6</accession>
<gene>
    <name evidence="7" type="ORF">RFI_15198</name>
</gene>
<dbReference type="InterPro" id="IPR001019">
    <property type="entry name" value="Gprotein_alpha_su"/>
</dbReference>
<organism evidence="7 8">
    <name type="scientific">Reticulomyxa filosa</name>
    <dbReference type="NCBI Taxonomy" id="46433"/>
    <lineage>
        <taxon>Eukaryota</taxon>
        <taxon>Sar</taxon>
        <taxon>Rhizaria</taxon>
        <taxon>Retaria</taxon>
        <taxon>Foraminifera</taxon>
        <taxon>Monothalamids</taxon>
        <taxon>Reticulomyxidae</taxon>
        <taxon>Reticulomyxa</taxon>
    </lineage>
</organism>
<keyword evidence="3" id="KW-0342">GTP-binding</keyword>
<dbReference type="SUPFAM" id="SSF52540">
    <property type="entry name" value="P-loop containing nucleoside triphosphate hydrolases"/>
    <property type="match status" value="1"/>
</dbReference>
<keyword evidence="6" id="KW-0175">Coiled coil</keyword>
<dbReference type="GO" id="GO:0005737">
    <property type="term" value="C:cytoplasm"/>
    <property type="evidence" value="ECO:0007669"/>
    <property type="project" value="TreeGrafter"/>
</dbReference>
<evidence type="ECO:0000256" key="2">
    <source>
        <dbReference type="ARBA" id="ARBA00022741"/>
    </source>
</evidence>
<dbReference type="EMBL" id="ASPP01011116">
    <property type="protein sequence ID" value="ETO22004.1"/>
    <property type="molecule type" value="Genomic_DNA"/>
</dbReference>
<dbReference type="InterPro" id="IPR027417">
    <property type="entry name" value="P-loop_NTPase"/>
</dbReference>
<dbReference type="GO" id="GO:0046872">
    <property type="term" value="F:metal ion binding"/>
    <property type="evidence" value="ECO:0007669"/>
    <property type="project" value="UniProtKB-KW"/>
</dbReference>
<keyword evidence="5" id="KW-0460">Magnesium</keyword>
<dbReference type="GO" id="GO:0007188">
    <property type="term" value="P:adenylate cyclase-modulating G protein-coupled receptor signaling pathway"/>
    <property type="evidence" value="ECO:0007669"/>
    <property type="project" value="TreeGrafter"/>
</dbReference>
<dbReference type="PANTHER" id="PTHR10218">
    <property type="entry name" value="GTP-BINDING PROTEIN ALPHA SUBUNIT"/>
    <property type="match status" value="1"/>
</dbReference>
<dbReference type="GO" id="GO:0001664">
    <property type="term" value="F:G protein-coupled receptor binding"/>
    <property type="evidence" value="ECO:0007669"/>
    <property type="project" value="TreeGrafter"/>
</dbReference>
<feature type="non-terminal residue" evidence="7">
    <location>
        <position position="119"/>
    </location>
</feature>
<protein>
    <submittedName>
        <fullName evidence="7">Uncharacterized protein</fullName>
    </submittedName>
</protein>
<keyword evidence="2" id="KW-0547">Nucleotide-binding</keyword>